<reference evidence="1" key="2">
    <citation type="submission" date="2020-06" db="EMBL/GenBank/DDBJ databases">
        <authorList>
            <person name="Sheffer M."/>
        </authorList>
    </citation>
    <scope>NUCLEOTIDE SEQUENCE</scope>
</reference>
<dbReference type="Proteomes" id="UP000807504">
    <property type="component" value="Unassembled WGS sequence"/>
</dbReference>
<dbReference type="AlphaFoldDB" id="A0A8T0E6I5"/>
<sequence length="110" mass="12435">MQTASKQIAVNEIEQEEYIDVETPDIPMSQNETMVFPDRITLSEKEMADILNDPANKPPEIDYDSIGEFCFESDQLALKCNNDYKNVLEAIVVLEAQRAQAVKDIEKLGP</sequence>
<reference evidence="1" key="1">
    <citation type="journal article" date="2020" name="bioRxiv">
        <title>Chromosome-level reference genome of the European wasp spider Argiope bruennichi: a resource for studies on range expansion and evolutionary adaptation.</title>
        <authorList>
            <person name="Sheffer M.M."/>
            <person name="Hoppe A."/>
            <person name="Krehenwinkel H."/>
            <person name="Uhl G."/>
            <person name="Kuss A.W."/>
            <person name="Jensen L."/>
            <person name="Jensen C."/>
            <person name="Gillespie R.G."/>
            <person name="Hoff K.J."/>
            <person name="Prost S."/>
        </authorList>
    </citation>
    <scope>NUCLEOTIDE SEQUENCE</scope>
</reference>
<proteinExistence type="predicted"/>
<evidence type="ECO:0000313" key="2">
    <source>
        <dbReference type="Proteomes" id="UP000807504"/>
    </source>
</evidence>
<comment type="caution">
    <text evidence="1">The sequence shown here is derived from an EMBL/GenBank/DDBJ whole genome shotgun (WGS) entry which is preliminary data.</text>
</comment>
<protein>
    <submittedName>
        <fullName evidence="1">ZZ-type zinc finger-containing protein 3</fullName>
    </submittedName>
</protein>
<dbReference type="PANTHER" id="PTHR22705:SF0">
    <property type="entry name" value="ZZ-TYPE ZINC FINGER-CONTAINING PROTEIN 3"/>
    <property type="match status" value="1"/>
</dbReference>
<evidence type="ECO:0000313" key="1">
    <source>
        <dbReference type="EMBL" id="KAF8765030.1"/>
    </source>
</evidence>
<keyword evidence="2" id="KW-1185">Reference proteome</keyword>
<organism evidence="1 2">
    <name type="scientific">Argiope bruennichi</name>
    <name type="common">Wasp spider</name>
    <name type="synonym">Aranea bruennichi</name>
    <dbReference type="NCBI Taxonomy" id="94029"/>
    <lineage>
        <taxon>Eukaryota</taxon>
        <taxon>Metazoa</taxon>
        <taxon>Ecdysozoa</taxon>
        <taxon>Arthropoda</taxon>
        <taxon>Chelicerata</taxon>
        <taxon>Arachnida</taxon>
        <taxon>Araneae</taxon>
        <taxon>Araneomorphae</taxon>
        <taxon>Entelegynae</taxon>
        <taxon>Araneoidea</taxon>
        <taxon>Araneidae</taxon>
        <taxon>Argiope</taxon>
    </lineage>
</organism>
<dbReference type="PANTHER" id="PTHR22705">
    <property type="entry name" value="ZINC FINGER, ZZ DOMAIN CONTAINING 3"/>
    <property type="match status" value="1"/>
</dbReference>
<dbReference type="InterPro" id="IPR037830">
    <property type="entry name" value="ZZZ3"/>
</dbReference>
<name>A0A8T0E6I5_ARGBR</name>
<accession>A0A8T0E6I5</accession>
<gene>
    <name evidence="1" type="ORF">HNY73_023046</name>
</gene>
<dbReference type="EMBL" id="JABXBU010002231">
    <property type="protein sequence ID" value="KAF8765030.1"/>
    <property type="molecule type" value="Genomic_DNA"/>
</dbReference>